<keyword evidence="3" id="KW-0804">Transcription</keyword>
<reference evidence="7" key="1">
    <citation type="submission" date="2017-06" db="EMBL/GenBank/DDBJ databases">
        <title>Genome analysis of Fimbriiglobus ruber SP5, the first member of the order Planctomycetales with confirmed chitinolytic capability.</title>
        <authorList>
            <person name="Ravin N.V."/>
            <person name="Rakitin A.L."/>
            <person name="Ivanova A.A."/>
            <person name="Beletsky A.V."/>
            <person name="Kulichevskaya I.S."/>
            <person name="Mardanov A.V."/>
            <person name="Dedysh S.N."/>
        </authorList>
    </citation>
    <scope>NUCLEOTIDE SEQUENCE [LARGE SCALE GENOMIC DNA]</scope>
    <source>
        <strain evidence="7">SP5</strain>
    </source>
</reference>
<dbReference type="Gene3D" id="1.10.10.10">
    <property type="entry name" value="Winged helix-like DNA-binding domain superfamily/Winged helix DNA-binding domain"/>
    <property type="match status" value="1"/>
</dbReference>
<evidence type="ECO:0000259" key="5">
    <source>
        <dbReference type="PROSITE" id="PS50949"/>
    </source>
</evidence>
<feature type="compositionally biased region" description="Polar residues" evidence="4">
    <location>
        <begin position="247"/>
        <end position="266"/>
    </location>
</feature>
<dbReference type="InterPro" id="IPR011711">
    <property type="entry name" value="GntR_C"/>
</dbReference>
<dbReference type="RefSeq" id="WP_088252786.1">
    <property type="nucleotide sequence ID" value="NZ_NIDE01000002.1"/>
</dbReference>
<protein>
    <submittedName>
        <fullName evidence="6">Transcriptional regulator, GntR family</fullName>
    </submittedName>
</protein>
<evidence type="ECO:0000256" key="3">
    <source>
        <dbReference type="ARBA" id="ARBA00023163"/>
    </source>
</evidence>
<dbReference type="PANTHER" id="PTHR43537:SF5">
    <property type="entry name" value="UXU OPERON TRANSCRIPTIONAL REGULATOR"/>
    <property type="match status" value="1"/>
</dbReference>
<feature type="region of interest" description="Disordered" evidence="4">
    <location>
        <begin position="245"/>
        <end position="266"/>
    </location>
</feature>
<dbReference type="Pfam" id="PF00392">
    <property type="entry name" value="GntR"/>
    <property type="match status" value="1"/>
</dbReference>
<feature type="domain" description="HTH gntR-type" evidence="5">
    <location>
        <begin position="5"/>
        <end position="73"/>
    </location>
</feature>
<evidence type="ECO:0000313" key="7">
    <source>
        <dbReference type="Proteomes" id="UP000214646"/>
    </source>
</evidence>
<name>A0A225E677_9BACT</name>
<dbReference type="InterPro" id="IPR008920">
    <property type="entry name" value="TF_FadR/GntR_C"/>
</dbReference>
<sequence>MQNTTAKIHPDVARLIEYISSRKLAVGERLPPIKELAKEFGVQPHAVRDSVLQAQTMGLLHVRPRSGVYVRSVNFTSLVGAFSRMLPVELVERDASLLDVLEARRLIESELAGVAAARRRLTDLVPVRDALQQMYTDVADYERYVQCNEDFHLRIAGIAGNQVLLIVLRQLTSLMRGVLLEHRPANWQDVRSAKREIDVREHEAIYNALLAGDAPAARAAMQTHLRDTTESLVPKYVECGASAVAGSPSNLPQPVAPQSNNPQPAA</sequence>
<dbReference type="SUPFAM" id="SSF48008">
    <property type="entry name" value="GntR ligand-binding domain-like"/>
    <property type="match status" value="1"/>
</dbReference>
<dbReference type="GO" id="GO:0003677">
    <property type="term" value="F:DNA binding"/>
    <property type="evidence" value="ECO:0007669"/>
    <property type="project" value="UniProtKB-KW"/>
</dbReference>
<evidence type="ECO:0000256" key="4">
    <source>
        <dbReference type="SAM" id="MobiDB-lite"/>
    </source>
</evidence>
<proteinExistence type="predicted"/>
<dbReference type="PANTHER" id="PTHR43537">
    <property type="entry name" value="TRANSCRIPTIONAL REGULATOR, GNTR FAMILY"/>
    <property type="match status" value="1"/>
</dbReference>
<dbReference type="SMART" id="SM00345">
    <property type="entry name" value="HTH_GNTR"/>
    <property type="match status" value="1"/>
</dbReference>
<dbReference type="Gene3D" id="1.20.120.530">
    <property type="entry name" value="GntR ligand-binding domain-like"/>
    <property type="match status" value="1"/>
</dbReference>
<dbReference type="SMART" id="SM00895">
    <property type="entry name" value="FCD"/>
    <property type="match status" value="1"/>
</dbReference>
<keyword evidence="2" id="KW-0238">DNA-binding</keyword>
<keyword evidence="1" id="KW-0805">Transcription regulation</keyword>
<evidence type="ECO:0000256" key="1">
    <source>
        <dbReference type="ARBA" id="ARBA00023015"/>
    </source>
</evidence>
<dbReference type="OrthoDB" id="114741at2"/>
<dbReference type="PROSITE" id="PS50949">
    <property type="entry name" value="HTH_GNTR"/>
    <property type="match status" value="1"/>
</dbReference>
<keyword evidence="7" id="KW-1185">Reference proteome</keyword>
<accession>A0A225E677</accession>
<dbReference type="InterPro" id="IPR036390">
    <property type="entry name" value="WH_DNA-bd_sf"/>
</dbReference>
<gene>
    <name evidence="6" type="ORF">FRUB_01330</name>
</gene>
<dbReference type="InterPro" id="IPR036388">
    <property type="entry name" value="WH-like_DNA-bd_sf"/>
</dbReference>
<organism evidence="6 7">
    <name type="scientific">Fimbriiglobus ruber</name>
    <dbReference type="NCBI Taxonomy" id="1908690"/>
    <lineage>
        <taxon>Bacteria</taxon>
        <taxon>Pseudomonadati</taxon>
        <taxon>Planctomycetota</taxon>
        <taxon>Planctomycetia</taxon>
        <taxon>Gemmatales</taxon>
        <taxon>Gemmataceae</taxon>
        <taxon>Fimbriiglobus</taxon>
    </lineage>
</organism>
<evidence type="ECO:0000313" key="6">
    <source>
        <dbReference type="EMBL" id="OWK44999.1"/>
    </source>
</evidence>
<dbReference type="InterPro" id="IPR000524">
    <property type="entry name" value="Tscrpt_reg_HTH_GntR"/>
</dbReference>
<dbReference type="Proteomes" id="UP000214646">
    <property type="component" value="Unassembled WGS sequence"/>
</dbReference>
<dbReference type="Pfam" id="PF07729">
    <property type="entry name" value="FCD"/>
    <property type="match status" value="1"/>
</dbReference>
<dbReference type="SUPFAM" id="SSF46785">
    <property type="entry name" value="Winged helix' DNA-binding domain"/>
    <property type="match status" value="1"/>
</dbReference>
<dbReference type="EMBL" id="NIDE01000002">
    <property type="protein sequence ID" value="OWK44999.1"/>
    <property type="molecule type" value="Genomic_DNA"/>
</dbReference>
<evidence type="ECO:0000256" key="2">
    <source>
        <dbReference type="ARBA" id="ARBA00023125"/>
    </source>
</evidence>
<comment type="caution">
    <text evidence="6">The sequence shown here is derived from an EMBL/GenBank/DDBJ whole genome shotgun (WGS) entry which is preliminary data.</text>
</comment>
<dbReference type="AlphaFoldDB" id="A0A225E677"/>
<dbReference type="GO" id="GO:0003700">
    <property type="term" value="F:DNA-binding transcription factor activity"/>
    <property type="evidence" value="ECO:0007669"/>
    <property type="project" value="InterPro"/>
</dbReference>